<dbReference type="AlphaFoldDB" id="A0AAD7DPA6"/>
<keyword evidence="3" id="KW-1185">Reference proteome</keyword>
<gene>
    <name evidence="2" type="ORF">B0H17DRAFT_1198596</name>
</gene>
<reference evidence="2" key="1">
    <citation type="submission" date="2023-03" db="EMBL/GenBank/DDBJ databases">
        <title>Massive genome expansion in bonnet fungi (Mycena s.s.) driven by repeated elements and novel gene families across ecological guilds.</title>
        <authorList>
            <consortium name="Lawrence Berkeley National Laboratory"/>
            <person name="Harder C.B."/>
            <person name="Miyauchi S."/>
            <person name="Viragh M."/>
            <person name="Kuo A."/>
            <person name="Thoen E."/>
            <person name="Andreopoulos B."/>
            <person name="Lu D."/>
            <person name="Skrede I."/>
            <person name="Drula E."/>
            <person name="Henrissat B."/>
            <person name="Morin E."/>
            <person name="Kohler A."/>
            <person name="Barry K."/>
            <person name="LaButti K."/>
            <person name="Morin E."/>
            <person name="Salamov A."/>
            <person name="Lipzen A."/>
            <person name="Mereny Z."/>
            <person name="Hegedus B."/>
            <person name="Baldrian P."/>
            <person name="Stursova M."/>
            <person name="Weitz H."/>
            <person name="Taylor A."/>
            <person name="Grigoriev I.V."/>
            <person name="Nagy L.G."/>
            <person name="Martin F."/>
            <person name="Kauserud H."/>
        </authorList>
    </citation>
    <scope>NUCLEOTIDE SEQUENCE</scope>
    <source>
        <strain evidence="2">CBHHK067</strain>
    </source>
</reference>
<dbReference type="PANTHER" id="PTHR38886:SF1">
    <property type="entry name" value="NACHT-NTPASE AND P-LOOP NTPASES N-TERMINAL DOMAIN-CONTAINING PROTEIN"/>
    <property type="match status" value="1"/>
</dbReference>
<dbReference type="Proteomes" id="UP001221757">
    <property type="component" value="Unassembled WGS sequence"/>
</dbReference>
<dbReference type="PANTHER" id="PTHR38886">
    <property type="entry name" value="SESA DOMAIN-CONTAINING PROTEIN"/>
    <property type="match status" value="1"/>
</dbReference>
<evidence type="ECO:0000313" key="2">
    <source>
        <dbReference type="EMBL" id="KAJ7695353.1"/>
    </source>
</evidence>
<name>A0AAD7DPA6_MYCRO</name>
<dbReference type="Pfam" id="PF22893">
    <property type="entry name" value="ULD_2"/>
    <property type="match status" value="1"/>
</dbReference>
<protein>
    <recommendedName>
        <fullName evidence="1">Ubiquitin-like domain-containing protein</fullName>
    </recommendedName>
</protein>
<sequence length="280" mass="31035">MSFSMGSFGDIVTAAELAMKIVKVLYYSPKASEDYQGVLTELVSLHHELVLINDAIQLDTSAGLGAVARESVLTEVACCHIEMQRFLAKTEGVTAKGITGILNKVWWAASEEKDLRSLRAAISRRRAALGVLIGSSNLIISTTTRDEVRACRDSIQELSTMLKPVPHHILEDMVFIVDPLGDIIRVSMIYGLKYEDLHRIIRAYYPTDRAGSRHISEGAYHLLHSDDGLISQPSKSTFKLRTGMTLEMSMVLQASKFGNRSTDLLEEMSPMLQILSGYSR</sequence>
<evidence type="ECO:0000259" key="1">
    <source>
        <dbReference type="Pfam" id="PF22893"/>
    </source>
</evidence>
<feature type="domain" description="Ubiquitin-like" evidence="1">
    <location>
        <begin position="171"/>
        <end position="253"/>
    </location>
</feature>
<dbReference type="InterPro" id="IPR054464">
    <property type="entry name" value="ULD_fung"/>
</dbReference>
<organism evidence="2 3">
    <name type="scientific">Mycena rosella</name>
    <name type="common">Pink bonnet</name>
    <name type="synonym">Agaricus rosellus</name>
    <dbReference type="NCBI Taxonomy" id="1033263"/>
    <lineage>
        <taxon>Eukaryota</taxon>
        <taxon>Fungi</taxon>
        <taxon>Dikarya</taxon>
        <taxon>Basidiomycota</taxon>
        <taxon>Agaricomycotina</taxon>
        <taxon>Agaricomycetes</taxon>
        <taxon>Agaricomycetidae</taxon>
        <taxon>Agaricales</taxon>
        <taxon>Marasmiineae</taxon>
        <taxon>Mycenaceae</taxon>
        <taxon>Mycena</taxon>
    </lineage>
</organism>
<proteinExistence type="predicted"/>
<accession>A0AAD7DPA6</accession>
<evidence type="ECO:0000313" key="3">
    <source>
        <dbReference type="Proteomes" id="UP001221757"/>
    </source>
</evidence>
<comment type="caution">
    <text evidence="2">The sequence shown here is derived from an EMBL/GenBank/DDBJ whole genome shotgun (WGS) entry which is preliminary data.</text>
</comment>
<dbReference type="EMBL" id="JARKIE010000038">
    <property type="protein sequence ID" value="KAJ7695353.1"/>
    <property type="molecule type" value="Genomic_DNA"/>
</dbReference>